<gene>
    <name evidence="2" type="ORF">HQ394_10665</name>
</gene>
<dbReference type="KEGG" id="dvn:HQ394_10665"/>
<accession>A0A7H1N1W5</accession>
<dbReference type="AlphaFoldDB" id="A0A7H1N1W5"/>
<proteinExistence type="predicted"/>
<keyword evidence="3" id="KW-1185">Reference proteome</keyword>
<protein>
    <submittedName>
        <fullName evidence="2">Uncharacterized protein</fullName>
    </submittedName>
</protein>
<dbReference type="Proteomes" id="UP000516369">
    <property type="component" value="Chromosome"/>
</dbReference>
<dbReference type="EMBL" id="CP053923">
    <property type="protein sequence ID" value="QNT69701.1"/>
    <property type="molecule type" value="Genomic_DNA"/>
</dbReference>
<evidence type="ECO:0000313" key="2">
    <source>
        <dbReference type="EMBL" id="QNT69701.1"/>
    </source>
</evidence>
<evidence type="ECO:0000313" key="3">
    <source>
        <dbReference type="Proteomes" id="UP000516369"/>
    </source>
</evidence>
<feature type="region of interest" description="Disordered" evidence="1">
    <location>
        <begin position="37"/>
        <end position="60"/>
    </location>
</feature>
<name>A0A7H1N1W5_9PROT</name>
<sequence>MTLEGLGAVIVNDVLPVVSDGNRSLACLTGGGLAGGKGEKDGFGGGGIDRLAWPNRPGRG</sequence>
<organism evidence="2 3">
    <name type="scientific">Defluviicoccus vanus</name>
    <dbReference type="NCBI Taxonomy" id="111831"/>
    <lineage>
        <taxon>Bacteria</taxon>
        <taxon>Pseudomonadati</taxon>
        <taxon>Pseudomonadota</taxon>
        <taxon>Alphaproteobacteria</taxon>
        <taxon>Rhodospirillales</taxon>
        <taxon>Rhodospirillaceae</taxon>
        <taxon>Defluviicoccus</taxon>
    </lineage>
</organism>
<reference evidence="2 3" key="1">
    <citation type="submission" date="2020-05" db="EMBL/GenBank/DDBJ databases">
        <title>Complete closed genome sequence of Defluviicoccus vanus.</title>
        <authorList>
            <person name="Bessarab I."/>
            <person name="Arumugam K."/>
            <person name="Maszenan A.M."/>
            <person name="Seviour R.J."/>
            <person name="Williams R.B."/>
        </authorList>
    </citation>
    <scope>NUCLEOTIDE SEQUENCE [LARGE SCALE GENOMIC DNA]</scope>
    <source>
        <strain evidence="2 3">Ben 114</strain>
    </source>
</reference>
<evidence type="ECO:0000256" key="1">
    <source>
        <dbReference type="SAM" id="MobiDB-lite"/>
    </source>
</evidence>